<comment type="similarity">
    <text evidence="2">Belongs to the binding-protein-dependent transport system permease family. HisMQ subfamily.</text>
</comment>
<feature type="transmembrane region" description="Helical" evidence="9">
    <location>
        <begin position="176"/>
        <end position="199"/>
    </location>
</feature>
<feature type="domain" description="ABC transmembrane type-1" evidence="10">
    <location>
        <begin position="42"/>
        <end position="238"/>
    </location>
</feature>
<keyword evidence="8 9" id="KW-0472">Membrane</keyword>
<proteinExistence type="inferred from homology"/>
<protein>
    <submittedName>
        <fullName evidence="11">ABC transporter permease</fullName>
    </submittedName>
</protein>
<evidence type="ECO:0000256" key="7">
    <source>
        <dbReference type="ARBA" id="ARBA00022989"/>
    </source>
</evidence>
<sequence>MFDLVQTYLNLKIAASDSICSALSPISPELFVNACPRFFDGFFVTIELLLLSSVLGFLIALAVVLARVSPNRFLSIPAHAYIYVFRGTPLLVQLWVLYYGLGSMGAEGLGPLWPFFKEGWWVGLLTLTLNTAAYVAEILRGGIENLPHGQVEAAQACGMTWSQRMRRIIFPQAIRIAWPAYGNEVILLMKASALVSTITVMDLMGQTRTIFSRSYDLSIFLYGAILYLVLAGLLTLGLRLVEARMAIPSFTQAKSSRQP</sequence>
<name>A0ABY7YK06_9HYPH</name>
<keyword evidence="6 9" id="KW-0812">Transmembrane</keyword>
<dbReference type="Proteomes" id="UP001220530">
    <property type="component" value="Chromosome"/>
</dbReference>
<comment type="subcellular location">
    <subcellularLocation>
        <location evidence="1">Cell inner membrane</location>
        <topology evidence="1">Multi-pass membrane protein</topology>
    </subcellularLocation>
    <subcellularLocation>
        <location evidence="9">Cell membrane</location>
        <topology evidence="9">Multi-pass membrane protein</topology>
    </subcellularLocation>
</comment>
<evidence type="ECO:0000256" key="4">
    <source>
        <dbReference type="ARBA" id="ARBA00022475"/>
    </source>
</evidence>
<accession>A0ABY7YK06</accession>
<dbReference type="RefSeq" id="WP_282218026.1">
    <property type="nucleotide sequence ID" value="NZ_CP118246.1"/>
</dbReference>
<evidence type="ECO:0000256" key="3">
    <source>
        <dbReference type="ARBA" id="ARBA00022448"/>
    </source>
</evidence>
<keyword evidence="5" id="KW-0997">Cell inner membrane</keyword>
<evidence type="ECO:0000256" key="5">
    <source>
        <dbReference type="ARBA" id="ARBA00022519"/>
    </source>
</evidence>
<evidence type="ECO:0000256" key="6">
    <source>
        <dbReference type="ARBA" id="ARBA00022692"/>
    </source>
</evidence>
<dbReference type="Pfam" id="PF00528">
    <property type="entry name" value="BPD_transp_1"/>
    <property type="match status" value="1"/>
</dbReference>
<evidence type="ECO:0000256" key="8">
    <source>
        <dbReference type="ARBA" id="ARBA00023136"/>
    </source>
</evidence>
<dbReference type="InterPro" id="IPR010065">
    <property type="entry name" value="AA_ABC_transptr_permease_3TM"/>
</dbReference>
<dbReference type="InterPro" id="IPR035906">
    <property type="entry name" value="MetI-like_sf"/>
</dbReference>
<dbReference type="InterPro" id="IPR000515">
    <property type="entry name" value="MetI-like"/>
</dbReference>
<dbReference type="NCBIfam" id="TIGR01726">
    <property type="entry name" value="HEQRo_perm_3TM"/>
    <property type="match status" value="1"/>
</dbReference>
<evidence type="ECO:0000256" key="2">
    <source>
        <dbReference type="ARBA" id="ARBA00010072"/>
    </source>
</evidence>
<dbReference type="Gene3D" id="1.10.3720.10">
    <property type="entry name" value="MetI-like"/>
    <property type="match status" value="1"/>
</dbReference>
<feature type="transmembrane region" description="Helical" evidence="9">
    <location>
        <begin position="120"/>
        <end position="139"/>
    </location>
</feature>
<keyword evidence="3 9" id="KW-0813">Transport</keyword>
<organism evidence="11 12">
    <name type="scientific">Devosia algicola</name>
    <dbReference type="NCBI Taxonomy" id="3026418"/>
    <lineage>
        <taxon>Bacteria</taxon>
        <taxon>Pseudomonadati</taxon>
        <taxon>Pseudomonadota</taxon>
        <taxon>Alphaproteobacteria</taxon>
        <taxon>Hyphomicrobiales</taxon>
        <taxon>Devosiaceae</taxon>
        <taxon>Devosia</taxon>
    </lineage>
</organism>
<dbReference type="PROSITE" id="PS50928">
    <property type="entry name" value="ABC_TM1"/>
    <property type="match status" value="1"/>
</dbReference>
<dbReference type="CDD" id="cd06261">
    <property type="entry name" value="TM_PBP2"/>
    <property type="match status" value="1"/>
</dbReference>
<evidence type="ECO:0000256" key="1">
    <source>
        <dbReference type="ARBA" id="ARBA00004429"/>
    </source>
</evidence>
<keyword evidence="4" id="KW-1003">Cell membrane</keyword>
<dbReference type="SUPFAM" id="SSF161098">
    <property type="entry name" value="MetI-like"/>
    <property type="match status" value="1"/>
</dbReference>
<keyword evidence="12" id="KW-1185">Reference proteome</keyword>
<keyword evidence="7 9" id="KW-1133">Transmembrane helix</keyword>
<feature type="transmembrane region" description="Helical" evidence="9">
    <location>
        <begin position="219"/>
        <end position="241"/>
    </location>
</feature>
<reference evidence="11 12" key="1">
    <citation type="submission" date="2023-02" db="EMBL/GenBank/DDBJ databases">
        <title>Devosia algicola sp. nov., isolated from the phycosphere of marine algae.</title>
        <authorList>
            <person name="Kim J.M."/>
            <person name="Lee J.K."/>
            <person name="Choi B.J."/>
            <person name="Bayburt H."/>
            <person name="Jeon C.O."/>
        </authorList>
    </citation>
    <scope>NUCLEOTIDE SEQUENCE [LARGE SCALE GENOMIC DNA]</scope>
    <source>
        <strain evidence="11 12">G20-9</strain>
    </source>
</reference>
<evidence type="ECO:0000259" key="10">
    <source>
        <dbReference type="PROSITE" id="PS50928"/>
    </source>
</evidence>
<evidence type="ECO:0000313" key="12">
    <source>
        <dbReference type="Proteomes" id="UP001220530"/>
    </source>
</evidence>
<evidence type="ECO:0000313" key="11">
    <source>
        <dbReference type="EMBL" id="WDR01616.1"/>
    </source>
</evidence>
<dbReference type="EMBL" id="CP118246">
    <property type="protein sequence ID" value="WDR01616.1"/>
    <property type="molecule type" value="Genomic_DNA"/>
</dbReference>
<gene>
    <name evidence="11" type="ORF">PSQ19_12645</name>
</gene>
<feature type="transmembrane region" description="Helical" evidence="9">
    <location>
        <begin position="80"/>
        <end position="100"/>
    </location>
</feature>
<feature type="transmembrane region" description="Helical" evidence="9">
    <location>
        <begin position="48"/>
        <end position="68"/>
    </location>
</feature>
<dbReference type="PANTHER" id="PTHR30614">
    <property type="entry name" value="MEMBRANE COMPONENT OF AMINO ACID ABC TRANSPORTER"/>
    <property type="match status" value="1"/>
</dbReference>
<dbReference type="InterPro" id="IPR043429">
    <property type="entry name" value="ArtM/GltK/GlnP/TcyL/YhdX-like"/>
</dbReference>
<evidence type="ECO:0000256" key="9">
    <source>
        <dbReference type="RuleBase" id="RU363032"/>
    </source>
</evidence>
<dbReference type="PANTHER" id="PTHR30614:SF10">
    <property type="entry name" value="ARGININE ABC TRANSPORTER PERMEASE PROTEIN ARTM"/>
    <property type="match status" value="1"/>
</dbReference>